<feature type="compositionally biased region" description="Basic and acidic residues" evidence="1">
    <location>
        <begin position="227"/>
        <end position="241"/>
    </location>
</feature>
<evidence type="ECO:0008006" key="4">
    <source>
        <dbReference type="Google" id="ProtNLM"/>
    </source>
</evidence>
<dbReference type="AlphaFoldDB" id="A0A5M3PS91"/>
<evidence type="ECO:0000313" key="3">
    <source>
        <dbReference type="Proteomes" id="UP000340077"/>
    </source>
</evidence>
<dbReference type="EMBL" id="BGZH01000003">
    <property type="protein sequence ID" value="GBO85717.1"/>
    <property type="molecule type" value="Genomic_DNA"/>
</dbReference>
<keyword evidence="3" id="KW-1185">Reference proteome</keyword>
<dbReference type="Proteomes" id="UP000340077">
    <property type="component" value="Unassembled WGS sequence"/>
</dbReference>
<accession>A0A5M3PS91</accession>
<reference evidence="2 3" key="1">
    <citation type="journal article" date="2019" name="J. Gen. Appl. Microbiol.">
        <title>Aerobic degradation of cis-dichloroethene by the marine bacterium Marinobacter salsuginis strain 5N-3.</title>
        <authorList>
            <person name="Inoue Y."/>
            <person name="Fukunaga Y."/>
            <person name="Katsumata H."/>
            <person name="Ohji S."/>
            <person name="Hosoyama A."/>
            <person name="Mori K."/>
            <person name="Ando K."/>
        </authorList>
    </citation>
    <scope>NUCLEOTIDE SEQUENCE [LARGE SCALE GENOMIC DNA]</scope>
    <source>
        <strain evidence="2 3">5N-3</strain>
    </source>
</reference>
<comment type="caution">
    <text evidence="2">The sequence shown here is derived from an EMBL/GenBank/DDBJ whole genome shotgun (WGS) entry which is preliminary data.</text>
</comment>
<organism evidence="2 3">
    <name type="scientific">Marinobacter salsuginis</name>
    <dbReference type="NCBI Taxonomy" id="418719"/>
    <lineage>
        <taxon>Bacteria</taxon>
        <taxon>Pseudomonadati</taxon>
        <taxon>Pseudomonadota</taxon>
        <taxon>Gammaproteobacteria</taxon>
        <taxon>Pseudomonadales</taxon>
        <taxon>Marinobacteraceae</taxon>
        <taxon>Marinobacter</taxon>
    </lineage>
</organism>
<feature type="region of interest" description="Disordered" evidence="1">
    <location>
        <begin position="222"/>
        <end position="241"/>
    </location>
</feature>
<dbReference type="RefSeq" id="WP_069184640.1">
    <property type="nucleotide sequence ID" value="NZ_BGZH01000003.1"/>
</dbReference>
<name>A0A5M3PS91_9GAMM</name>
<evidence type="ECO:0000256" key="1">
    <source>
        <dbReference type="SAM" id="MobiDB-lite"/>
    </source>
</evidence>
<sequence>MKITDETLSAFLDSELSPSEMEAVRERLATDPSLTDRLAELAAVDSELKSHYGDIDDRPFPESVTRMLAEDNRETPKPTDSNVVSFPWWRRLRGHSGKAIAAAVVAGFAMAQWLTMPTADNAVWSEVAATLDSRPSGETYSVNASIELTPRLTFRNQSGEWCRQFRLETHSNGSEQIACRTHSGNWEQRVQVETGQAVASDGYRTASGGSVLDDQLDRMMATPPIGPEKEHELLERNWRTE</sequence>
<proteinExistence type="predicted"/>
<protein>
    <recommendedName>
        <fullName evidence="4">Anti-sigma factor</fullName>
    </recommendedName>
</protein>
<evidence type="ECO:0000313" key="2">
    <source>
        <dbReference type="EMBL" id="GBO85717.1"/>
    </source>
</evidence>
<gene>
    <name evidence="2" type="ORF">MS5N3_31680</name>
</gene>